<keyword evidence="3" id="KW-0804">Transcription</keyword>
<name>A0A4Q9F9L3_9FLAO</name>
<dbReference type="InterPro" id="IPR036388">
    <property type="entry name" value="WH-like_DNA-bd_sf"/>
</dbReference>
<reference evidence="5 6" key="1">
    <citation type="submission" date="2019-02" db="EMBL/GenBank/DDBJ databases">
        <title>Hyunsoonleella sp., isolated from marine sediment.</title>
        <authorList>
            <person name="Liu B.-T."/>
        </authorList>
    </citation>
    <scope>NUCLEOTIDE SEQUENCE [LARGE SCALE GENOMIC DNA]</scope>
    <source>
        <strain evidence="5 6">T58</strain>
    </source>
</reference>
<accession>A0A4Q9F9L3</accession>
<dbReference type="GO" id="GO:0003700">
    <property type="term" value="F:DNA-binding transcription factor activity"/>
    <property type="evidence" value="ECO:0007669"/>
    <property type="project" value="InterPro"/>
</dbReference>
<protein>
    <submittedName>
        <fullName evidence="5">MarR family transcriptional regulator</fullName>
    </submittedName>
</protein>
<dbReference type="PROSITE" id="PS50995">
    <property type="entry name" value="HTH_MARR_2"/>
    <property type="match status" value="1"/>
</dbReference>
<dbReference type="AlphaFoldDB" id="A0A4Q9F9L3"/>
<dbReference type="InterPro" id="IPR011991">
    <property type="entry name" value="ArsR-like_HTH"/>
</dbReference>
<comment type="caution">
    <text evidence="5">The sequence shown here is derived from an EMBL/GenBank/DDBJ whole genome shotgun (WGS) entry which is preliminary data.</text>
</comment>
<gene>
    <name evidence="5" type="ORF">EYD45_16065</name>
</gene>
<dbReference type="GO" id="GO:0003677">
    <property type="term" value="F:DNA binding"/>
    <property type="evidence" value="ECO:0007669"/>
    <property type="project" value="UniProtKB-KW"/>
</dbReference>
<dbReference type="Gene3D" id="1.10.10.10">
    <property type="entry name" value="Winged helix-like DNA-binding domain superfamily/Winged helix DNA-binding domain"/>
    <property type="match status" value="1"/>
</dbReference>
<dbReference type="InterPro" id="IPR036390">
    <property type="entry name" value="WH_DNA-bd_sf"/>
</dbReference>
<dbReference type="PANTHER" id="PTHR42756:SF1">
    <property type="entry name" value="TRANSCRIPTIONAL REPRESSOR OF EMRAB OPERON"/>
    <property type="match status" value="1"/>
</dbReference>
<evidence type="ECO:0000313" key="6">
    <source>
        <dbReference type="Proteomes" id="UP000291142"/>
    </source>
</evidence>
<dbReference type="Pfam" id="PF12802">
    <property type="entry name" value="MarR_2"/>
    <property type="match status" value="1"/>
</dbReference>
<dbReference type="OrthoDB" id="9786071at2"/>
<proteinExistence type="predicted"/>
<evidence type="ECO:0000256" key="3">
    <source>
        <dbReference type="ARBA" id="ARBA00023163"/>
    </source>
</evidence>
<dbReference type="EMBL" id="SIRT01000018">
    <property type="protein sequence ID" value="TBM99035.1"/>
    <property type="molecule type" value="Genomic_DNA"/>
</dbReference>
<evidence type="ECO:0000313" key="5">
    <source>
        <dbReference type="EMBL" id="TBM99035.1"/>
    </source>
</evidence>
<evidence type="ECO:0000256" key="1">
    <source>
        <dbReference type="ARBA" id="ARBA00023015"/>
    </source>
</evidence>
<dbReference type="InterPro" id="IPR000835">
    <property type="entry name" value="HTH_MarR-typ"/>
</dbReference>
<dbReference type="SMART" id="SM00347">
    <property type="entry name" value="HTH_MARR"/>
    <property type="match status" value="1"/>
</dbReference>
<organism evidence="5 6">
    <name type="scientific">Hyunsoonleella flava</name>
    <dbReference type="NCBI Taxonomy" id="2527939"/>
    <lineage>
        <taxon>Bacteria</taxon>
        <taxon>Pseudomonadati</taxon>
        <taxon>Bacteroidota</taxon>
        <taxon>Flavobacteriia</taxon>
        <taxon>Flavobacteriales</taxon>
        <taxon>Flavobacteriaceae</taxon>
    </lineage>
</organism>
<evidence type="ECO:0000259" key="4">
    <source>
        <dbReference type="PROSITE" id="PS50995"/>
    </source>
</evidence>
<keyword evidence="2" id="KW-0238">DNA-binding</keyword>
<dbReference type="PANTHER" id="PTHR42756">
    <property type="entry name" value="TRANSCRIPTIONAL REGULATOR, MARR"/>
    <property type="match status" value="1"/>
</dbReference>
<sequence length="200" mass="22813">MSDSIFNPSHQENDISSKIVAGLERISEAFKVLLWEKAKSLGLSPIQIQILIFIKYHKLEFCSVSHLAKEFNVTKPTISDAVRVLLKKELIKKVFSSSDSRSYAIQLSDTGKGIVSETENFATPLQSQLDNLNNDDLEQTFNTLSQLIFKLNKIGVLTVQRTCYACKFYQKNDTQHYCNLLEKKLQNSEIRIDCPEFIES</sequence>
<keyword evidence="6" id="KW-1185">Reference proteome</keyword>
<dbReference type="SUPFAM" id="SSF46785">
    <property type="entry name" value="Winged helix' DNA-binding domain"/>
    <property type="match status" value="1"/>
</dbReference>
<feature type="domain" description="HTH marR-type" evidence="4">
    <location>
        <begin position="16"/>
        <end position="153"/>
    </location>
</feature>
<evidence type="ECO:0000256" key="2">
    <source>
        <dbReference type="ARBA" id="ARBA00023125"/>
    </source>
</evidence>
<keyword evidence="1" id="KW-0805">Transcription regulation</keyword>
<dbReference type="Proteomes" id="UP000291142">
    <property type="component" value="Unassembled WGS sequence"/>
</dbReference>
<dbReference type="CDD" id="cd00090">
    <property type="entry name" value="HTH_ARSR"/>
    <property type="match status" value="1"/>
</dbReference>